<dbReference type="InterPro" id="IPR016024">
    <property type="entry name" value="ARM-type_fold"/>
</dbReference>
<dbReference type="EMBL" id="JNBR01000508">
    <property type="protein sequence ID" value="OQR91701.1"/>
    <property type="molecule type" value="Genomic_DNA"/>
</dbReference>
<evidence type="ECO:0000256" key="1">
    <source>
        <dbReference type="SAM" id="MobiDB-lite"/>
    </source>
</evidence>
<sequence length="814" mass="88590">MHQGFESSPKHSGSFRGAELVDTTAADACGATKAKVVSVTTRSASRKHELTSESVQALARHLLSGTLREAQQAVEEIDLIIHTGDTSAIDFLVDHGCVPALIHHVVRDANLDEASQSLATLFALYVYLAAHHDNTPNIVGSVAASIANTRSATERKNALRALLSFAYTQQYAGQTTPHLSLLTQVHGFLGDLVRHLWEPPEPEKVTEALDVLLCVASVPQYRTPLCHVLVTVVAEKRRMSTSSDGSGGGGGRKRRSSSLLAEISSHPASLLETGFGFFKRLVSSSEPTAEVPHNGVHGLIQLVANGCEAQRAVVTSILEQLSNSDDDKNREVHRTCGLLYTALVRLVSNPHGQDRQKIRAMLCMERLIKSQRVRRHLHHASVSPELYLVANLGSARCREHAERLLGQLIEQPDSGHCTVGGDPEASADGHASSKLFRKSARRPSLKTVTPEDAQAWTRHLLSGTAQEAHAATNELHAVIGNAETIDCFIAQSGVPALVHHMLRDQSLDEQSLSLDVLFQMHLFLASERNGVPDIVATLTTHVDKSVVMLERKNALRIILAFGYVKADPTGKPAPQALLLQLKETLMAMLKSLWEPPAPDSIAFALECLQFLSSVPQYRAALCSVLLEPVVDKQSRSMSSDKIKPEVPTKRRATSVLIDFVARHPSAILGSSIEFIKGLLPSVPEVVLVPHGVNGLVQLIAKGSEKDRASVTQIFETLAKADDDAQRVCSEIFKAVVGLLSNPAGDDEQKVRAMGVMEKLVKYQKVRRHLHRASVSPELFLVANLASPRPREQAERLLSTLIDQPEFAEFVKANV</sequence>
<dbReference type="SUPFAM" id="SSF48371">
    <property type="entry name" value="ARM repeat"/>
    <property type="match status" value="1"/>
</dbReference>
<dbReference type="InterPro" id="IPR011989">
    <property type="entry name" value="ARM-like"/>
</dbReference>
<accession>A0A1V9Z168</accession>
<protein>
    <submittedName>
        <fullName evidence="2">Uncharacterized protein</fullName>
    </submittedName>
</protein>
<dbReference type="OrthoDB" id="75375at2759"/>
<organism evidence="2 3">
    <name type="scientific">Achlya hypogyna</name>
    <name type="common">Oomycete</name>
    <name type="synonym">Protoachlya hypogyna</name>
    <dbReference type="NCBI Taxonomy" id="1202772"/>
    <lineage>
        <taxon>Eukaryota</taxon>
        <taxon>Sar</taxon>
        <taxon>Stramenopiles</taxon>
        <taxon>Oomycota</taxon>
        <taxon>Saprolegniomycetes</taxon>
        <taxon>Saprolegniales</taxon>
        <taxon>Achlyaceae</taxon>
        <taxon>Achlya</taxon>
    </lineage>
</organism>
<comment type="caution">
    <text evidence="2">The sequence shown here is derived from an EMBL/GenBank/DDBJ whole genome shotgun (WGS) entry which is preliminary data.</text>
</comment>
<feature type="compositionally biased region" description="Basic residues" evidence="1">
    <location>
        <begin position="435"/>
        <end position="444"/>
    </location>
</feature>
<evidence type="ECO:0000313" key="3">
    <source>
        <dbReference type="Proteomes" id="UP000243579"/>
    </source>
</evidence>
<dbReference type="Proteomes" id="UP000243579">
    <property type="component" value="Unassembled WGS sequence"/>
</dbReference>
<feature type="region of interest" description="Disordered" evidence="1">
    <location>
        <begin position="239"/>
        <end position="258"/>
    </location>
</feature>
<dbReference type="AlphaFoldDB" id="A0A1V9Z168"/>
<reference evidence="2 3" key="1">
    <citation type="journal article" date="2014" name="Genome Biol. Evol.">
        <title>The secreted proteins of Achlya hypogyna and Thraustotheca clavata identify the ancestral oomycete secretome and reveal gene acquisitions by horizontal gene transfer.</title>
        <authorList>
            <person name="Misner I."/>
            <person name="Blouin N."/>
            <person name="Leonard G."/>
            <person name="Richards T.A."/>
            <person name="Lane C.E."/>
        </authorList>
    </citation>
    <scope>NUCLEOTIDE SEQUENCE [LARGE SCALE GENOMIC DNA]</scope>
    <source>
        <strain evidence="2 3">ATCC 48635</strain>
    </source>
</reference>
<proteinExistence type="predicted"/>
<name>A0A1V9Z168_ACHHY</name>
<dbReference type="Gene3D" id="1.25.10.10">
    <property type="entry name" value="Leucine-rich Repeat Variant"/>
    <property type="match status" value="2"/>
</dbReference>
<keyword evidence="3" id="KW-1185">Reference proteome</keyword>
<gene>
    <name evidence="2" type="ORF">ACHHYP_04457</name>
</gene>
<feature type="region of interest" description="Disordered" evidence="1">
    <location>
        <begin position="412"/>
        <end position="449"/>
    </location>
</feature>
<evidence type="ECO:0000313" key="2">
    <source>
        <dbReference type="EMBL" id="OQR91701.1"/>
    </source>
</evidence>